<evidence type="ECO:0000256" key="2">
    <source>
        <dbReference type="SAM" id="SignalP"/>
    </source>
</evidence>
<feature type="signal peptide" evidence="2">
    <location>
        <begin position="1"/>
        <end position="20"/>
    </location>
</feature>
<organism evidence="3 4">
    <name type="scientific">Chthoniobacter flavus Ellin428</name>
    <dbReference type="NCBI Taxonomy" id="497964"/>
    <lineage>
        <taxon>Bacteria</taxon>
        <taxon>Pseudomonadati</taxon>
        <taxon>Verrucomicrobiota</taxon>
        <taxon>Spartobacteria</taxon>
        <taxon>Chthoniobacterales</taxon>
        <taxon>Chthoniobacteraceae</taxon>
        <taxon>Chthoniobacter</taxon>
    </lineage>
</organism>
<dbReference type="STRING" id="497964.CfE428DRAFT_2357"/>
<protein>
    <submittedName>
        <fullName evidence="3">Uncharacterized protein</fullName>
    </submittedName>
</protein>
<evidence type="ECO:0000313" key="4">
    <source>
        <dbReference type="Proteomes" id="UP000005824"/>
    </source>
</evidence>
<sequence length="458" mass="50816" precursor="true">MKAPFLLLFLAMMASSNIIAAEKSRKPPLTEKQLKRALSHIVIPKLDFREATLREAVDFLKKKSVELRSTAFPGPGYPLIVEDPQFGPSAPGDGDAANSGDPMPSTGERRVTVSLTNIPIFEALRYVVGLSNAKLSFRQDGIHIVDVGEPEPMFTHEFRIPVDFFPAFAREDQLGHTEHVAEMKKDFAAYLASNGLQLPAGASATLNSKAARLTVHTTEDQFGAIRKILATDRPASTFPVPSPKFPKVIEGPPREGVSDWRNAETDTARKLRTIRLRKLDLKDVDLYLAGIQLTKLSIQHDHESGGSKRGVMIRARGQTENPGWPPKISYTADDVSLFEAVKTIADLSDCVAQIDQHGVQWSPRYMEKPSSTRTYLVPPTTAAQLAKWPEFINQETPVPWMKDSGINLLSNGNANYFAKHHYFIVSATAKDQHVIEQANDKAWRDYYTSQKAKVQSAN</sequence>
<dbReference type="Proteomes" id="UP000005824">
    <property type="component" value="Unassembled WGS sequence"/>
</dbReference>
<evidence type="ECO:0000313" key="3">
    <source>
        <dbReference type="EMBL" id="EDY20433.1"/>
    </source>
</evidence>
<feature type="region of interest" description="Disordered" evidence="1">
    <location>
        <begin position="240"/>
        <end position="259"/>
    </location>
</feature>
<evidence type="ECO:0000256" key="1">
    <source>
        <dbReference type="SAM" id="MobiDB-lite"/>
    </source>
</evidence>
<feature type="chain" id="PRO_5002802982" evidence="2">
    <location>
        <begin position="21"/>
        <end position="458"/>
    </location>
</feature>
<keyword evidence="4" id="KW-1185">Reference proteome</keyword>
<dbReference type="InParanoid" id="B4D0B9"/>
<gene>
    <name evidence="3" type="ORF">CfE428DRAFT_2357</name>
</gene>
<reference evidence="3 4" key="1">
    <citation type="journal article" date="2011" name="J. Bacteriol.">
        <title>Genome sequence of Chthoniobacter flavus Ellin428, an aerobic heterotrophic soil bacterium.</title>
        <authorList>
            <person name="Kant R."/>
            <person name="van Passel M.W."/>
            <person name="Palva A."/>
            <person name="Lucas S."/>
            <person name="Lapidus A."/>
            <person name="Glavina Del Rio T."/>
            <person name="Dalin E."/>
            <person name="Tice H."/>
            <person name="Bruce D."/>
            <person name="Goodwin L."/>
            <person name="Pitluck S."/>
            <person name="Larimer F.W."/>
            <person name="Land M.L."/>
            <person name="Hauser L."/>
            <person name="Sangwan P."/>
            <person name="de Vos W.M."/>
            <person name="Janssen P.H."/>
            <person name="Smidt H."/>
        </authorList>
    </citation>
    <scope>NUCLEOTIDE SEQUENCE [LARGE SCALE GENOMIC DNA]</scope>
    <source>
        <strain evidence="3 4">Ellin428</strain>
    </source>
</reference>
<feature type="region of interest" description="Disordered" evidence="1">
    <location>
        <begin position="83"/>
        <end position="108"/>
    </location>
</feature>
<proteinExistence type="predicted"/>
<dbReference type="RefSeq" id="WP_006979682.1">
    <property type="nucleotide sequence ID" value="NZ_ABVL01000005.1"/>
</dbReference>
<name>B4D0B9_9BACT</name>
<dbReference type="AlphaFoldDB" id="B4D0B9"/>
<accession>B4D0B9</accession>
<dbReference type="EMBL" id="ABVL01000005">
    <property type="protein sequence ID" value="EDY20433.1"/>
    <property type="molecule type" value="Genomic_DNA"/>
</dbReference>
<comment type="caution">
    <text evidence="3">The sequence shown here is derived from an EMBL/GenBank/DDBJ whole genome shotgun (WGS) entry which is preliminary data.</text>
</comment>
<keyword evidence="2" id="KW-0732">Signal</keyword>